<reference evidence="1" key="1">
    <citation type="journal article" date="2014" name="Int. J. Syst. Evol. Microbiol.">
        <title>Complete genome sequence of Corynebacterium casei LMG S-19264T (=DSM 44701T), isolated from a smear-ripened cheese.</title>
        <authorList>
            <consortium name="US DOE Joint Genome Institute (JGI-PGF)"/>
            <person name="Walter F."/>
            <person name="Albersmeier A."/>
            <person name="Kalinowski J."/>
            <person name="Ruckert C."/>
        </authorList>
    </citation>
    <scope>NUCLEOTIDE SEQUENCE</scope>
    <source>
        <strain evidence="1">CGMCC 4.7403</strain>
    </source>
</reference>
<evidence type="ECO:0000313" key="2">
    <source>
        <dbReference type="Proteomes" id="UP000603227"/>
    </source>
</evidence>
<organism evidence="1 2">
    <name type="scientific">Streptomyces capitiformicae</name>
    <dbReference type="NCBI Taxonomy" id="2014920"/>
    <lineage>
        <taxon>Bacteria</taxon>
        <taxon>Bacillati</taxon>
        <taxon>Actinomycetota</taxon>
        <taxon>Actinomycetes</taxon>
        <taxon>Kitasatosporales</taxon>
        <taxon>Streptomycetaceae</taxon>
        <taxon>Streptomyces</taxon>
    </lineage>
</organism>
<keyword evidence="2" id="KW-1185">Reference proteome</keyword>
<sequence>MMAEDITFWDYSRSQALSRYNGSKIDVREIAVLCGIRKDAESVDTRLPSPDEIAGIHPLALKRPRRWEAAIAAMIYAGSGQLAARQEIIKARELLDRLSRADRSALSVSRMLALVPTMIAGFRFSRQSEMFNPESNRYLEGARFLSALLEDRPALDVEIGLCAHRAGVTDPVLPEHVSGPGTARMVAFVSALMDNSLARKRTVNVSQQTATDRAASTVNSLVFLHYATEGRVEHLLRILDQHADDLRAALACHNAVSDTEFRFTPLDPFSDLVERDMDEVFGPDWSGAPAEPHWRSGETLHSAVEAAMGTMQRFMRNERHDLDHLLRLHKNGERPSERGASALCWFDRYERRPLEVRARYHVAFHHRLALTTLRKDGVGIGMERGWDAYQWLAWSAAYGSPQKAMPLLYARSSTEPASNISLKSFNLRQFW</sequence>
<name>A0A918Z0W0_9ACTN</name>
<protein>
    <submittedName>
        <fullName evidence="1">Uncharacterized protein</fullName>
    </submittedName>
</protein>
<gene>
    <name evidence="1" type="ORF">GCM10017771_49980</name>
</gene>
<dbReference type="AlphaFoldDB" id="A0A918Z0W0"/>
<reference evidence="1" key="2">
    <citation type="submission" date="2020-09" db="EMBL/GenBank/DDBJ databases">
        <authorList>
            <person name="Sun Q."/>
            <person name="Zhou Y."/>
        </authorList>
    </citation>
    <scope>NUCLEOTIDE SEQUENCE</scope>
    <source>
        <strain evidence="1">CGMCC 4.7403</strain>
    </source>
</reference>
<dbReference type="Proteomes" id="UP000603227">
    <property type="component" value="Unassembled WGS sequence"/>
</dbReference>
<evidence type="ECO:0000313" key="1">
    <source>
        <dbReference type="EMBL" id="GHE33023.1"/>
    </source>
</evidence>
<proteinExistence type="predicted"/>
<dbReference type="EMBL" id="BNAT01000018">
    <property type="protein sequence ID" value="GHE33023.1"/>
    <property type="molecule type" value="Genomic_DNA"/>
</dbReference>
<accession>A0A918Z0W0</accession>
<comment type="caution">
    <text evidence="1">The sequence shown here is derived from an EMBL/GenBank/DDBJ whole genome shotgun (WGS) entry which is preliminary data.</text>
</comment>